<keyword evidence="8" id="KW-0675">Receptor</keyword>
<dbReference type="InterPro" id="IPR037066">
    <property type="entry name" value="Plug_dom_sf"/>
</dbReference>
<dbReference type="EMBL" id="FXAU01000001">
    <property type="protein sequence ID" value="SMG12083.1"/>
    <property type="molecule type" value="Genomic_DNA"/>
</dbReference>
<evidence type="ECO:0000256" key="12">
    <source>
        <dbReference type="SAM" id="SignalP"/>
    </source>
</evidence>
<keyword evidence="7 10" id="KW-0472">Membrane</keyword>
<organism evidence="15 16">
    <name type="scientific">Sphingobacterium psychroaquaticum</name>
    <dbReference type="NCBI Taxonomy" id="561061"/>
    <lineage>
        <taxon>Bacteria</taxon>
        <taxon>Pseudomonadati</taxon>
        <taxon>Bacteroidota</taxon>
        <taxon>Sphingobacteriia</taxon>
        <taxon>Sphingobacteriales</taxon>
        <taxon>Sphingobacteriaceae</taxon>
        <taxon>Sphingobacterium</taxon>
    </lineage>
</organism>
<evidence type="ECO:0000256" key="11">
    <source>
        <dbReference type="RuleBase" id="RU003357"/>
    </source>
</evidence>
<feature type="domain" description="TonB-dependent receptor plug" evidence="14">
    <location>
        <begin position="115"/>
        <end position="222"/>
    </location>
</feature>
<reference evidence="15 16" key="1">
    <citation type="submission" date="2017-04" db="EMBL/GenBank/DDBJ databases">
        <authorList>
            <person name="Afonso C.L."/>
            <person name="Miller P.J."/>
            <person name="Scott M.A."/>
            <person name="Spackman E."/>
            <person name="Goraichik I."/>
            <person name="Dimitrov K.M."/>
            <person name="Suarez D.L."/>
            <person name="Swayne D.E."/>
        </authorList>
    </citation>
    <scope>NUCLEOTIDE SEQUENCE [LARGE SCALE GENOMIC DNA]</scope>
    <source>
        <strain evidence="15 16">DSM 22418</strain>
    </source>
</reference>
<proteinExistence type="inferred from homology"/>
<name>A0A1X7IBQ2_9SPHI</name>
<keyword evidence="2 10" id="KW-0813">Transport</keyword>
<evidence type="ECO:0000256" key="8">
    <source>
        <dbReference type="ARBA" id="ARBA00023170"/>
    </source>
</evidence>
<feature type="signal peptide" evidence="12">
    <location>
        <begin position="1"/>
        <end position="21"/>
    </location>
</feature>
<evidence type="ECO:0000259" key="13">
    <source>
        <dbReference type="Pfam" id="PF00593"/>
    </source>
</evidence>
<dbReference type="GO" id="GO:0015344">
    <property type="term" value="F:siderophore uptake transmembrane transporter activity"/>
    <property type="evidence" value="ECO:0007669"/>
    <property type="project" value="TreeGrafter"/>
</dbReference>
<evidence type="ECO:0000256" key="10">
    <source>
        <dbReference type="PROSITE-ProRule" id="PRU01360"/>
    </source>
</evidence>
<keyword evidence="6 11" id="KW-0798">TonB box</keyword>
<evidence type="ECO:0000256" key="3">
    <source>
        <dbReference type="ARBA" id="ARBA00022452"/>
    </source>
</evidence>
<keyword evidence="16" id="KW-1185">Reference proteome</keyword>
<dbReference type="GO" id="GO:0044718">
    <property type="term" value="P:siderophore transmembrane transport"/>
    <property type="evidence" value="ECO:0007669"/>
    <property type="project" value="TreeGrafter"/>
</dbReference>
<dbReference type="SUPFAM" id="SSF49464">
    <property type="entry name" value="Carboxypeptidase regulatory domain-like"/>
    <property type="match status" value="1"/>
</dbReference>
<gene>
    <name evidence="15" type="ORF">SAMN05660862_0659</name>
</gene>
<protein>
    <submittedName>
        <fullName evidence="15">TonB-linked outer membrane protein, SusC/RagA family</fullName>
    </submittedName>
</protein>
<dbReference type="NCBIfam" id="TIGR04056">
    <property type="entry name" value="OMP_RagA_SusC"/>
    <property type="match status" value="1"/>
</dbReference>
<evidence type="ECO:0000256" key="9">
    <source>
        <dbReference type="ARBA" id="ARBA00023237"/>
    </source>
</evidence>
<dbReference type="FunFam" id="2.170.130.10:FF:000003">
    <property type="entry name" value="SusC/RagA family TonB-linked outer membrane protein"/>
    <property type="match status" value="1"/>
</dbReference>
<keyword evidence="9 10" id="KW-0998">Cell outer membrane</keyword>
<evidence type="ECO:0000256" key="2">
    <source>
        <dbReference type="ARBA" id="ARBA00022448"/>
    </source>
</evidence>
<comment type="similarity">
    <text evidence="10 11">Belongs to the TonB-dependent receptor family.</text>
</comment>
<dbReference type="PANTHER" id="PTHR30069:SF29">
    <property type="entry name" value="HEMOGLOBIN AND HEMOGLOBIN-HAPTOGLOBIN-BINDING PROTEIN 1-RELATED"/>
    <property type="match status" value="1"/>
</dbReference>
<dbReference type="PANTHER" id="PTHR30069">
    <property type="entry name" value="TONB-DEPENDENT OUTER MEMBRANE RECEPTOR"/>
    <property type="match status" value="1"/>
</dbReference>
<dbReference type="AlphaFoldDB" id="A0A1X7IBQ2"/>
<dbReference type="GO" id="GO:0009279">
    <property type="term" value="C:cell outer membrane"/>
    <property type="evidence" value="ECO:0007669"/>
    <property type="project" value="UniProtKB-SubCell"/>
</dbReference>
<feature type="domain" description="TonB-dependent receptor-like beta-barrel" evidence="13">
    <location>
        <begin position="419"/>
        <end position="968"/>
    </location>
</feature>
<dbReference type="RefSeq" id="WP_085471519.1">
    <property type="nucleotide sequence ID" value="NZ_FXAU01000001.1"/>
</dbReference>
<dbReference type="OrthoDB" id="600887at2"/>
<dbReference type="InterPro" id="IPR000531">
    <property type="entry name" value="Beta-barrel_TonB"/>
</dbReference>
<dbReference type="Gene3D" id="2.170.130.10">
    <property type="entry name" value="TonB-dependent receptor, plug domain"/>
    <property type="match status" value="1"/>
</dbReference>
<keyword evidence="5 12" id="KW-0732">Signal</keyword>
<dbReference type="Proteomes" id="UP000192980">
    <property type="component" value="Unassembled WGS sequence"/>
</dbReference>
<evidence type="ECO:0000256" key="1">
    <source>
        <dbReference type="ARBA" id="ARBA00004571"/>
    </source>
</evidence>
<evidence type="ECO:0000256" key="4">
    <source>
        <dbReference type="ARBA" id="ARBA00022692"/>
    </source>
</evidence>
<evidence type="ECO:0000256" key="7">
    <source>
        <dbReference type="ARBA" id="ARBA00023136"/>
    </source>
</evidence>
<evidence type="ECO:0000256" key="5">
    <source>
        <dbReference type="ARBA" id="ARBA00022729"/>
    </source>
</evidence>
<sequence>MKKQLHLIFLLCLLPMGILWAQQKTISGKVTDQDGKPIEGVTISIKGQLNALTQTSSSGEYRVQALPGNVLTFVNVGFTATERTIDNQQIINVTLMADLTNLDEVVVVGYGTQKKVNLTGAVSTINKEQLERRPVISTSAALQGLAPGVTVTSQSGAPGGDQGQIRIRGVNSFGGSDSEPLVMIDGVAGSLDNVDANLIENISILKDAASAAIYGSRAANGVILVTTKRGKDQFGLNYRGYTGWQDATFIPKVTDGATFMKVFNDANMNDNGSVIYSEKDFEEFQKLYSEDPDNFDWQKAILSGSGFTHNHFVSLNAGAGKIRVAPSLGYVSQDGLIDNTGFKRYTFRNNMDINPNEKLNIRFDLSAVNGNRSQIANEGTIWNYLGRMPTNIPIRVANGLWSEGWVKNNPVAFIEDGGNRTVNNLELLGNLSINYKPADWLSLTGMAAPRYRTRNIHDFAKAVMTYYEDGNEAGTALPSTELTESAYRYFNGSYSFQATAQKSIKDHNFSAMVGTSRESYDEKYLMGYRRDFTYDTYEVLNAGADTETKNNGGNQYQWLLVSTFGRFNYDYKGRYLFEANLRYDGSSRFAKSNRWASFPSFSAGWRLSEEPFMAAVKNQINQLKLRGSWGKLGNQNIGTTYQPYIETLNLGSISSGGSVLQMIALNTMANPGLLWEETTMSGLGLDATLFNHFSFTFDWYKKQTDGILMKLYVSELYGKNAPFQNAAKVQNQGWEAAVRYDNQFGDFKVGIGANISDVRNKIVDMKGQVSGTLLRQQEGYAINSIFGYVSDGLYQSQEEIKNGPTQFGTLKPGDIRYKDIAGAFDNNGNPIPDGKITDADKIIIGSTIPRYTYGINLDLGYKGIRFNAFLQGVAKANGYLDSHYVIPAVNSSAIKPWQLDYWSEDNKDASLPRVSITSTNNTQNSDFWMRSASYLRLKNVQLGYEIPKSWLANTKIGGIFIYANGQNLFTKTNFYEGYDPEINYNSGAQDGVTLGSGNFYPQVKVYTFGLDFKF</sequence>
<dbReference type="InterPro" id="IPR023996">
    <property type="entry name" value="TonB-dep_OMP_SusC/RagA"/>
</dbReference>
<dbReference type="InterPro" id="IPR036942">
    <property type="entry name" value="Beta-barrel_TonB_sf"/>
</dbReference>
<dbReference type="SUPFAM" id="SSF56935">
    <property type="entry name" value="Porins"/>
    <property type="match status" value="1"/>
</dbReference>
<evidence type="ECO:0000256" key="6">
    <source>
        <dbReference type="ARBA" id="ARBA00023077"/>
    </source>
</evidence>
<dbReference type="STRING" id="561061.SAMN05660862_0659"/>
<dbReference type="Gene3D" id="2.60.40.1120">
    <property type="entry name" value="Carboxypeptidase-like, regulatory domain"/>
    <property type="match status" value="1"/>
</dbReference>
<evidence type="ECO:0000313" key="15">
    <source>
        <dbReference type="EMBL" id="SMG12083.1"/>
    </source>
</evidence>
<dbReference type="InterPro" id="IPR039426">
    <property type="entry name" value="TonB-dep_rcpt-like"/>
</dbReference>
<dbReference type="Pfam" id="PF00593">
    <property type="entry name" value="TonB_dep_Rec_b-barrel"/>
    <property type="match status" value="1"/>
</dbReference>
<dbReference type="InterPro" id="IPR008969">
    <property type="entry name" value="CarboxyPept-like_regulatory"/>
</dbReference>
<dbReference type="InterPro" id="IPR012910">
    <property type="entry name" value="Plug_dom"/>
</dbReference>
<feature type="chain" id="PRO_5012688265" evidence="12">
    <location>
        <begin position="22"/>
        <end position="1014"/>
    </location>
</feature>
<dbReference type="NCBIfam" id="TIGR04057">
    <property type="entry name" value="SusC_RagA_signa"/>
    <property type="match status" value="1"/>
</dbReference>
<evidence type="ECO:0000259" key="14">
    <source>
        <dbReference type="Pfam" id="PF07715"/>
    </source>
</evidence>
<keyword evidence="4 10" id="KW-0812">Transmembrane</keyword>
<dbReference type="PROSITE" id="PS52016">
    <property type="entry name" value="TONB_DEPENDENT_REC_3"/>
    <property type="match status" value="1"/>
</dbReference>
<dbReference type="Pfam" id="PF07715">
    <property type="entry name" value="Plug"/>
    <property type="match status" value="1"/>
</dbReference>
<dbReference type="Pfam" id="PF13715">
    <property type="entry name" value="CarbopepD_reg_2"/>
    <property type="match status" value="1"/>
</dbReference>
<keyword evidence="3 10" id="KW-1134">Transmembrane beta strand</keyword>
<dbReference type="Gene3D" id="2.40.170.20">
    <property type="entry name" value="TonB-dependent receptor, beta-barrel domain"/>
    <property type="match status" value="1"/>
</dbReference>
<evidence type="ECO:0000313" key="16">
    <source>
        <dbReference type="Proteomes" id="UP000192980"/>
    </source>
</evidence>
<dbReference type="InterPro" id="IPR023997">
    <property type="entry name" value="TonB-dep_OMP_SusC/RagA_CS"/>
</dbReference>
<comment type="subcellular location">
    <subcellularLocation>
        <location evidence="1 10">Cell outer membrane</location>
        <topology evidence="1 10">Multi-pass membrane protein</topology>
    </subcellularLocation>
</comment>
<accession>A0A1X7IBQ2</accession>